<accession>A0A1F6ER00</accession>
<feature type="transmembrane region" description="Helical" evidence="1">
    <location>
        <begin position="6"/>
        <end position="26"/>
    </location>
</feature>
<dbReference type="Gene3D" id="2.60.40.10">
    <property type="entry name" value="Immunoglobulins"/>
    <property type="match status" value="1"/>
</dbReference>
<dbReference type="InterPro" id="IPR013783">
    <property type="entry name" value="Ig-like_fold"/>
</dbReference>
<dbReference type="AlphaFoldDB" id="A0A1F6ER00"/>
<gene>
    <name evidence="2" type="ORF">A3A34_00465</name>
</gene>
<evidence type="ECO:0000313" key="2">
    <source>
        <dbReference type="EMBL" id="OGG76059.1"/>
    </source>
</evidence>
<evidence type="ECO:0000256" key="1">
    <source>
        <dbReference type="SAM" id="Phobius"/>
    </source>
</evidence>
<keyword evidence="1" id="KW-1133">Transmembrane helix</keyword>
<sequence length="120" mass="13812">MLPYHSHLSTIILIAFFVLVLGYAYFEARGVLYGPRIILQPETQLMHDPFVTVRGKAERITELRMNGSPVAVTEDGAFEEPYLLAPGYNRIVFEAYDQYKNRSVEEIEIIYEPLLITQTE</sequence>
<dbReference type="Proteomes" id="UP000178587">
    <property type="component" value="Unassembled WGS sequence"/>
</dbReference>
<name>A0A1F6ER00_9BACT</name>
<proteinExistence type="predicted"/>
<dbReference type="STRING" id="1798507.A3A34_00465"/>
<keyword evidence="1" id="KW-0472">Membrane</keyword>
<evidence type="ECO:0000313" key="3">
    <source>
        <dbReference type="Proteomes" id="UP000178587"/>
    </source>
</evidence>
<protein>
    <submittedName>
        <fullName evidence="2">Uncharacterized protein</fullName>
    </submittedName>
</protein>
<organism evidence="2 3">
    <name type="scientific">Candidatus Kaiserbacteria bacterium RIFCSPLOWO2_01_FULL_50_24</name>
    <dbReference type="NCBI Taxonomy" id="1798507"/>
    <lineage>
        <taxon>Bacteria</taxon>
        <taxon>Candidatus Kaiseribacteriota</taxon>
    </lineage>
</organism>
<keyword evidence="1" id="KW-0812">Transmembrane</keyword>
<dbReference type="EMBL" id="MFLU01000004">
    <property type="protein sequence ID" value="OGG76059.1"/>
    <property type="molecule type" value="Genomic_DNA"/>
</dbReference>
<reference evidence="2 3" key="1">
    <citation type="journal article" date="2016" name="Nat. Commun.">
        <title>Thousands of microbial genomes shed light on interconnected biogeochemical processes in an aquifer system.</title>
        <authorList>
            <person name="Anantharaman K."/>
            <person name="Brown C.T."/>
            <person name="Hug L.A."/>
            <person name="Sharon I."/>
            <person name="Castelle C.J."/>
            <person name="Probst A.J."/>
            <person name="Thomas B.C."/>
            <person name="Singh A."/>
            <person name="Wilkins M.J."/>
            <person name="Karaoz U."/>
            <person name="Brodie E.L."/>
            <person name="Williams K.H."/>
            <person name="Hubbard S.S."/>
            <person name="Banfield J.F."/>
        </authorList>
    </citation>
    <scope>NUCLEOTIDE SEQUENCE [LARGE SCALE GENOMIC DNA]</scope>
</reference>
<comment type="caution">
    <text evidence="2">The sequence shown here is derived from an EMBL/GenBank/DDBJ whole genome shotgun (WGS) entry which is preliminary data.</text>
</comment>